<dbReference type="Proteomes" id="UP000735302">
    <property type="component" value="Unassembled WGS sequence"/>
</dbReference>
<comment type="caution">
    <text evidence="5">The sequence shown here is derived from an EMBL/GenBank/DDBJ whole genome shotgun (WGS) entry which is preliminary data.</text>
</comment>
<sequence length="232" mass="26906">MASLIDGKRGKILVHGGFRYHKNKETAIAIYWRCWRKACGASLKTNVFDINEETPVIQVLHESHHLHVEDEEKILKDRAMHRLKEAVREDATRPIKRAFDAVVRGRHQQGGGDREPLPEFHSVRTLMQRARSTVVPPIPQVCADVRIEGEWANTWLQERFLLHLDNDWGVAVFATDETMQRLQRCHDVYIDGTFRTCPSPYTQFFTIHGKYKQRVLPFVTALLTGKIIGHYR</sequence>
<keyword evidence="3" id="KW-0862">Zinc</keyword>
<dbReference type="Gene3D" id="2.20.25.240">
    <property type="match status" value="1"/>
</dbReference>
<keyword evidence="1" id="KW-0479">Metal-binding</keyword>
<feature type="domain" description="FLYWCH-type" evidence="4">
    <location>
        <begin position="8"/>
        <end position="64"/>
    </location>
</feature>
<dbReference type="EMBL" id="BLXT01004974">
    <property type="protein sequence ID" value="GFO18724.1"/>
    <property type="molecule type" value="Genomic_DNA"/>
</dbReference>
<name>A0AAV4BF38_9GAST</name>
<reference evidence="5 6" key="1">
    <citation type="journal article" date="2021" name="Elife">
        <title>Chloroplast acquisition without the gene transfer in kleptoplastic sea slugs, Plakobranchus ocellatus.</title>
        <authorList>
            <person name="Maeda T."/>
            <person name="Takahashi S."/>
            <person name="Yoshida T."/>
            <person name="Shimamura S."/>
            <person name="Takaki Y."/>
            <person name="Nagai Y."/>
            <person name="Toyoda A."/>
            <person name="Suzuki Y."/>
            <person name="Arimoto A."/>
            <person name="Ishii H."/>
            <person name="Satoh N."/>
            <person name="Nishiyama T."/>
            <person name="Hasebe M."/>
            <person name="Maruyama T."/>
            <person name="Minagawa J."/>
            <person name="Obokata J."/>
            <person name="Shigenobu S."/>
        </authorList>
    </citation>
    <scope>NUCLEOTIDE SEQUENCE [LARGE SCALE GENOMIC DNA]</scope>
</reference>
<dbReference type="GO" id="GO:0008270">
    <property type="term" value="F:zinc ion binding"/>
    <property type="evidence" value="ECO:0007669"/>
    <property type="project" value="UniProtKB-KW"/>
</dbReference>
<dbReference type="AlphaFoldDB" id="A0AAV4BF38"/>
<proteinExistence type="predicted"/>
<accession>A0AAV4BF38</accession>
<evidence type="ECO:0000259" key="4">
    <source>
        <dbReference type="Pfam" id="PF04500"/>
    </source>
</evidence>
<dbReference type="Pfam" id="PF04500">
    <property type="entry name" value="FLYWCH"/>
    <property type="match status" value="1"/>
</dbReference>
<evidence type="ECO:0000256" key="1">
    <source>
        <dbReference type="ARBA" id="ARBA00022723"/>
    </source>
</evidence>
<evidence type="ECO:0000313" key="6">
    <source>
        <dbReference type="Proteomes" id="UP000735302"/>
    </source>
</evidence>
<organism evidence="5 6">
    <name type="scientific">Plakobranchus ocellatus</name>
    <dbReference type="NCBI Taxonomy" id="259542"/>
    <lineage>
        <taxon>Eukaryota</taxon>
        <taxon>Metazoa</taxon>
        <taxon>Spiralia</taxon>
        <taxon>Lophotrochozoa</taxon>
        <taxon>Mollusca</taxon>
        <taxon>Gastropoda</taxon>
        <taxon>Heterobranchia</taxon>
        <taxon>Euthyneura</taxon>
        <taxon>Panpulmonata</taxon>
        <taxon>Sacoglossa</taxon>
        <taxon>Placobranchoidea</taxon>
        <taxon>Plakobranchidae</taxon>
        <taxon>Plakobranchus</taxon>
    </lineage>
</organism>
<keyword evidence="6" id="KW-1185">Reference proteome</keyword>
<gene>
    <name evidence="5" type="ORF">PoB_004522900</name>
</gene>
<evidence type="ECO:0000256" key="2">
    <source>
        <dbReference type="ARBA" id="ARBA00022771"/>
    </source>
</evidence>
<evidence type="ECO:0000313" key="5">
    <source>
        <dbReference type="EMBL" id="GFO18724.1"/>
    </source>
</evidence>
<protein>
    <recommendedName>
        <fullName evidence="4">FLYWCH-type domain-containing protein</fullName>
    </recommendedName>
</protein>
<dbReference type="InterPro" id="IPR007588">
    <property type="entry name" value="Znf_FLYWCH"/>
</dbReference>
<keyword evidence="2" id="KW-0863">Zinc-finger</keyword>
<evidence type="ECO:0000256" key="3">
    <source>
        <dbReference type="ARBA" id="ARBA00022833"/>
    </source>
</evidence>